<dbReference type="WBParaSite" id="GPUH_0002187301-mRNA-1">
    <property type="protein sequence ID" value="GPUH_0002187301-mRNA-1"/>
    <property type="gene ID" value="GPUH_0002187301"/>
</dbReference>
<dbReference type="Proteomes" id="UP000271098">
    <property type="component" value="Unassembled WGS sequence"/>
</dbReference>
<dbReference type="Pfam" id="PF07529">
    <property type="entry name" value="HSA"/>
    <property type="match status" value="1"/>
</dbReference>
<evidence type="ECO:0000313" key="9">
    <source>
        <dbReference type="EMBL" id="VDN39043.1"/>
    </source>
</evidence>
<protein>
    <submittedName>
        <fullName evidence="11">HSA domain-containing protein</fullName>
    </submittedName>
</protein>
<dbReference type="GO" id="GO:0005524">
    <property type="term" value="F:ATP binding"/>
    <property type="evidence" value="ECO:0007669"/>
    <property type="project" value="InterPro"/>
</dbReference>
<evidence type="ECO:0000259" key="7">
    <source>
        <dbReference type="PROSITE" id="PS51204"/>
    </source>
</evidence>
<dbReference type="Gene3D" id="1.20.5.170">
    <property type="match status" value="1"/>
</dbReference>
<keyword evidence="10" id="KW-1185">Reference proteome</keyword>
<keyword evidence="2" id="KW-0805">Transcription regulation</keyword>
<feature type="compositionally biased region" description="Basic and acidic residues" evidence="6">
    <location>
        <begin position="309"/>
        <end position="323"/>
    </location>
</feature>
<dbReference type="InterPro" id="IPR037259">
    <property type="entry name" value="BRK_sf"/>
</dbReference>
<evidence type="ECO:0000259" key="8">
    <source>
        <dbReference type="PROSITE" id="PS51666"/>
    </source>
</evidence>
<evidence type="ECO:0000256" key="5">
    <source>
        <dbReference type="SAM" id="Coils"/>
    </source>
</evidence>
<gene>
    <name evidence="9" type="ORF">GPUH_LOCUS21846</name>
</gene>
<keyword evidence="5" id="KW-0175">Coiled coil</keyword>
<dbReference type="Gene3D" id="3.40.5.120">
    <property type="match status" value="1"/>
</dbReference>
<accession>A0A183ELK5</accession>
<feature type="region of interest" description="Disordered" evidence="6">
    <location>
        <begin position="296"/>
        <end position="323"/>
    </location>
</feature>
<feature type="domain" description="HSA" evidence="7">
    <location>
        <begin position="187"/>
        <end position="259"/>
    </location>
</feature>
<dbReference type="InterPro" id="IPR014978">
    <property type="entry name" value="Gln-Leu-Gln_QLQ"/>
</dbReference>
<comment type="subcellular location">
    <subcellularLocation>
        <location evidence="1">Nucleus</location>
    </subcellularLocation>
</comment>
<dbReference type="SMART" id="SM00951">
    <property type="entry name" value="QLQ"/>
    <property type="match status" value="1"/>
</dbReference>
<dbReference type="SUPFAM" id="SSF160481">
    <property type="entry name" value="BRK domain-like"/>
    <property type="match status" value="1"/>
</dbReference>
<dbReference type="PROSITE" id="PS51204">
    <property type="entry name" value="HSA"/>
    <property type="match status" value="1"/>
</dbReference>
<feature type="domain" description="QLQ" evidence="8">
    <location>
        <begin position="5"/>
        <end position="40"/>
    </location>
</feature>
<evidence type="ECO:0000256" key="4">
    <source>
        <dbReference type="ARBA" id="ARBA00023242"/>
    </source>
</evidence>
<dbReference type="SMART" id="SM00573">
    <property type="entry name" value="HSA"/>
    <property type="match status" value="1"/>
</dbReference>
<name>A0A183ELK5_9BILA</name>
<evidence type="ECO:0000256" key="1">
    <source>
        <dbReference type="ARBA" id="ARBA00004123"/>
    </source>
</evidence>
<dbReference type="FunFam" id="1.20.5.170:FF:000008">
    <property type="entry name" value="probable global transcription activator SNF2L2 isoform X1"/>
    <property type="match status" value="1"/>
</dbReference>
<evidence type="ECO:0000313" key="11">
    <source>
        <dbReference type="WBParaSite" id="GPUH_0002187301-mRNA-1"/>
    </source>
</evidence>
<dbReference type="Pfam" id="PF08880">
    <property type="entry name" value="QLQ"/>
    <property type="match status" value="1"/>
</dbReference>
<dbReference type="AlphaFoldDB" id="A0A183ELK5"/>
<evidence type="ECO:0000256" key="2">
    <source>
        <dbReference type="ARBA" id="ARBA00023015"/>
    </source>
</evidence>
<dbReference type="InterPro" id="IPR006576">
    <property type="entry name" value="BRK_domain"/>
</dbReference>
<keyword evidence="4" id="KW-0539">Nucleus</keyword>
<evidence type="ECO:0000256" key="3">
    <source>
        <dbReference type="ARBA" id="ARBA00023163"/>
    </source>
</evidence>
<feature type="coiled-coil region" evidence="5">
    <location>
        <begin position="237"/>
        <end position="264"/>
    </location>
</feature>
<dbReference type="EMBL" id="UYRT01093621">
    <property type="protein sequence ID" value="VDN39043.1"/>
    <property type="molecule type" value="Genomic_DNA"/>
</dbReference>
<dbReference type="PROSITE" id="PS51666">
    <property type="entry name" value="QLQ"/>
    <property type="match status" value="1"/>
</dbReference>
<reference evidence="9 10" key="2">
    <citation type="submission" date="2018-11" db="EMBL/GenBank/DDBJ databases">
        <authorList>
            <consortium name="Pathogen Informatics"/>
        </authorList>
    </citation>
    <scope>NUCLEOTIDE SEQUENCE [LARGE SCALE GENOMIC DNA]</scope>
</reference>
<organism evidence="11">
    <name type="scientific">Gongylonema pulchrum</name>
    <dbReference type="NCBI Taxonomy" id="637853"/>
    <lineage>
        <taxon>Eukaryota</taxon>
        <taxon>Metazoa</taxon>
        <taxon>Ecdysozoa</taxon>
        <taxon>Nematoda</taxon>
        <taxon>Chromadorea</taxon>
        <taxon>Rhabditida</taxon>
        <taxon>Spirurina</taxon>
        <taxon>Spiruromorpha</taxon>
        <taxon>Spiruroidea</taxon>
        <taxon>Gongylonematidae</taxon>
        <taxon>Gongylonema</taxon>
    </lineage>
</organism>
<sequence length="375" mass="44201">MPEYILTAAQLEQLKAQVRVYKQLATQEPVAQSLISSSVSKPSLLPEPYEFPGETETGEKLPYDLMKILTLHQQRANRSTLLPPPCGIDPQAILREREFRIQNRIGARIRFLSNLPASLSRHLLTKAEIELRALRLLSLQTQVRMEVLNQLKKDTTLETALNPYAYRRTKRQTLREARVTEKLEKQQKVEQERRRRQKHNDLLQAILQHGKEFKEYHRNNLVKQSKIKKAVLTYHANSEKERKKDELRNERMRMQKLMQEDEEGYRQLLDEKKDKRLVFLLQQTDEYVESLTGLVKQHQATEKRRKRNERREQKAKEKMEEGNELSEVRIRIRDVATGELLSAEEMPKSEEVDSWLEAHPGYEVKITFPMFDVAV</sequence>
<evidence type="ECO:0000256" key="6">
    <source>
        <dbReference type="SAM" id="MobiDB-lite"/>
    </source>
</evidence>
<dbReference type="GO" id="GO:0005634">
    <property type="term" value="C:nucleus"/>
    <property type="evidence" value="ECO:0007669"/>
    <property type="project" value="UniProtKB-SubCell"/>
</dbReference>
<proteinExistence type="predicted"/>
<reference evidence="11" key="1">
    <citation type="submission" date="2016-06" db="UniProtKB">
        <authorList>
            <consortium name="WormBaseParasite"/>
        </authorList>
    </citation>
    <scope>IDENTIFICATION</scope>
</reference>
<dbReference type="InterPro" id="IPR014012">
    <property type="entry name" value="HSA_dom"/>
</dbReference>
<dbReference type="Pfam" id="PF07533">
    <property type="entry name" value="BRK"/>
    <property type="match status" value="1"/>
</dbReference>
<evidence type="ECO:0000313" key="10">
    <source>
        <dbReference type="Proteomes" id="UP000271098"/>
    </source>
</evidence>
<dbReference type="GO" id="GO:0006355">
    <property type="term" value="P:regulation of DNA-templated transcription"/>
    <property type="evidence" value="ECO:0007669"/>
    <property type="project" value="InterPro"/>
</dbReference>
<keyword evidence="3" id="KW-0804">Transcription</keyword>
<dbReference type="OrthoDB" id="6017at2759"/>